<proteinExistence type="predicted"/>
<evidence type="ECO:0000256" key="1">
    <source>
        <dbReference type="SAM" id="MobiDB-lite"/>
    </source>
</evidence>
<keyword evidence="3" id="KW-1185">Reference proteome</keyword>
<evidence type="ECO:0000313" key="3">
    <source>
        <dbReference type="Proteomes" id="UP000019678"/>
    </source>
</evidence>
<accession>A0A017SVH9</accession>
<dbReference type="Proteomes" id="UP000019678">
    <property type="component" value="Unassembled WGS sequence"/>
</dbReference>
<feature type="region of interest" description="Disordered" evidence="1">
    <location>
        <begin position="1"/>
        <end position="43"/>
    </location>
</feature>
<reference evidence="2 3" key="1">
    <citation type="submission" date="2013-05" db="EMBL/GenBank/DDBJ databases">
        <title>Genome assembly of Chondromyces apiculatus DSM 436.</title>
        <authorList>
            <person name="Sharma G."/>
            <person name="Khatri I."/>
            <person name="Kaur C."/>
            <person name="Mayilraj S."/>
            <person name="Subramanian S."/>
        </authorList>
    </citation>
    <scope>NUCLEOTIDE SEQUENCE [LARGE SCALE GENOMIC DNA]</scope>
    <source>
        <strain evidence="2 3">DSM 436</strain>
    </source>
</reference>
<sequence>MHVPWVSPRGRDVTTKGSRVPGPGAAAWQDPHRSTRGGPAWTG</sequence>
<evidence type="ECO:0000313" key="2">
    <source>
        <dbReference type="EMBL" id="EYF00988.1"/>
    </source>
</evidence>
<comment type="caution">
    <text evidence="2">The sequence shown here is derived from an EMBL/GenBank/DDBJ whole genome shotgun (WGS) entry which is preliminary data.</text>
</comment>
<organism evidence="2 3">
    <name type="scientific">Chondromyces apiculatus DSM 436</name>
    <dbReference type="NCBI Taxonomy" id="1192034"/>
    <lineage>
        <taxon>Bacteria</taxon>
        <taxon>Pseudomonadati</taxon>
        <taxon>Myxococcota</taxon>
        <taxon>Polyangia</taxon>
        <taxon>Polyangiales</taxon>
        <taxon>Polyangiaceae</taxon>
        <taxon>Chondromyces</taxon>
    </lineage>
</organism>
<name>A0A017SVH9_9BACT</name>
<protein>
    <submittedName>
        <fullName evidence="2">Uncharacterized protein</fullName>
    </submittedName>
</protein>
<gene>
    <name evidence="2" type="ORF">CAP_8856</name>
</gene>
<dbReference type="EMBL" id="ASRX01000093">
    <property type="protein sequence ID" value="EYF00988.1"/>
    <property type="molecule type" value="Genomic_DNA"/>
</dbReference>
<dbReference type="AlphaFoldDB" id="A0A017SVH9"/>